<dbReference type="Proteomes" id="UP000549066">
    <property type="component" value="Unassembled WGS sequence"/>
</dbReference>
<keyword evidence="1" id="KW-1133">Transmembrane helix</keyword>
<accession>A0A852WSV8</accession>
<keyword evidence="3" id="KW-1185">Reference proteome</keyword>
<feature type="transmembrane region" description="Helical" evidence="1">
    <location>
        <begin position="17"/>
        <end position="40"/>
    </location>
</feature>
<sequence>MQTNTAPSITRADAVGLWLFMAAGAIIAVWGIAASVLRIIEIAPNADVSVLAEFDGTPADAPIGPDGAPVQVALDQAVLTVPSLPGASWAALIIQQVVSAITIGIVVVCLLLLCRAVMRNQVFSGRNTALVAVAGIAGTIGFAAVPFFGNMAANGAFARLSDGDFDNVVMSVDLMPLFFLAFIAAMAATVFTIGDRLRRDTEGLV</sequence>
<evidence type="ECO:0008006" key="4">
    <source>
        <dbReference type="Google" id="ProtNLM"/>
    </source>
</evidence>
<evidence type="ECO:0000256" key="1">
    <source>
        <dbReference type="SAM" id="Phobius"/>
    </source>
</evidence>
<comment type="caution">
    <text evidence="2">The sequence shown here is derived from an EMBL/GenBank/DDBJ whole genome shotgun (WGS) entry which is preliminary data.</text>
</comment>
<feature type="transmembrane region" description="Helical" evidence="1">
    <location>
        <begin position="89"/>
        <end position="117"/>
    </location>
</feature>
<dbReference type="EMBL" id="JACCFI010000001">
    <property type="protein sequence ID" value="NYG21026.1"/>
    <property type="molecule type" value="Genomic_DNA"/>
</dbReference>
<dbReference type="InterPro" id="IPR021354">
    <property type="entry name" value="DUF2975"/>
</dbReference>
<gene>
    <name evidence="2" type="ORF">BJY17_001773</name>
</gene>
<dbReference type="AlphaFoldDB" id="A0A852WSV8"/>
<reference evidence="2 3" key="1">
    <citation type="submission" date="2020-07" db="EMBL/GenBank/DDBJ databases">
        <title>Sequencing the genomes of 1000 actinobacteria strains.</title>
        <authorList>
            <person name="Klenk H.-P."/>
        </authorList>
    </citation>
    <scope>NUCLEOTIDE SEQUENCE [LARGE SCALE GENOMIC DNA]</scope>
    <source>
        <strain evidence="2 3">DSM 8598</strain>
    </source>
</reference>
<dbReference type="Pfam" id="PF11188">
    <property type="entry name" value="DUF2975"/>
    <property type="match status" value="1"/>
</dbReference>
<keyword evidence="1" id="KW-0472">Membrane</keyword>
<evidence type="ECO:0000313" key="2">
    <source>
        <dbReference type="EMBL" id="NYG21026.1"/>
    </source>
</evidence>
<name>A0A852WSV8_9MICO</name>
<evidence type="ECO:0000313" key="3">
    <source>
        <dbReference type="Proteomes" id="UP000549066"/>
    </source>
</evidence>
<proteinExistence type="predicted"/>
<feature type="transmembrane region" description="Helical" evidence="1">
    <location>
        <begin position="168"/>
        <end position="191"/>
    </location>
</feature>
<dbReference type="RefSeq" id="WP_179551041.1">
    <property type="nucleotide sequence ID" value="NZ_JACCFI010000001.1"/>
</dbReference>
<feature type="transmembrane region" description="Helical" evidence="1">
    <location>
        <begin position="129"/>
        <end position="148"/>
    </location>
</feature>
<organism evidence="2 3">
    <name type="scientific">Agromyces hippuratus</name>
    <dbReference type="NCBI Taxonomy" id="286438"/>
    <lineage>
        <taxon>Bacteria</taxon>
        <taxon>Bacillati</taxon>
        <taxon>Actinomycetota</taxon>
        <taxon>Actinomycetes</taxon>
        <taxon>Micrococcales</taxon>
        <taxon>Microbacteriaceae</taxon>
        <taxon>Agromyces</taxon>
    </lineage>
</organism>
<keyword evidence="1" id="KW-0812">Transmembrane</keyword>
<protein>
    <recommendedName>
        <fullName evidence="4">DUF2975 domain-containing protein</fullName>
    </recommendedName>
</protein>